<dbReference type="PROSITE" id="PS50173">
    <property type="entry name" value="UMUC"/>
    <property type="match status" value="1"/>
</dbReference>
<evidence type="ECO:0000259" key="7">
    <source>
        <dbReference type="PROSITE" id="PS50173"/>
    </source>
</evidence>
<evidence type="ECO:0000256" key="1">
    <source>
        <dbReference type="ARBA" id="ARBA00010945"/>
    </source>
</evidence>
<dbReference type="SUPFAM" id="SSF56672">
    <property type="entry name" value="DNA/RNA polymerases"/>
    <property type="match status" value="1"/>
</dbReference>
<dbReference type="InterPro" id="IPR001126">
    <property type="entry name" value="UmuC"/>
</dbReference>
<dbReference type="GO" id="GO:0000287">
    <property type="term" value="F:magnesium ion binding"/>
    <property type="evidence" value="ECO:0007669"/>
    <property type="project" value="UniProtKB-UniRule"/>
</dbReference>
<feature type="binding site" evidence="6">
    <location>
        <position position="10"/>
    </location>
    <ligand>
        <name>Mg(2+)</name>
        <dbReference type="ChEBI" id="CHEBI:18420"/>
    </ligand>
</feature>
<dbReference type="GO" id="GO:0006281">
    <property type="term" value="P:DNA repair"/>
    <property type="evidence" value="ECO:0007669"/>
    <property type="project" value="UniProtKB-UniRule"/>
</dbReference>
<dbReference type="Pfam" id="PF11798">
    <property type="entry name" value="IMS_HHH"/>
    <property type="match status" value="1"/>
</dbReference>
<dbReference type="InterPro" id="IPR022880">
    <property type="entry name" value="DNApol_IV"/>
</dbReference>
<dbReference type="Pfam" id="PF11799">
    <property type="entry name" value="IMS_C"/>
    <property type="match status" value="1"/>
</dbReference>
<dbReference type="InterPro" id="IPR017961">
    <property type="entry name" value="DNA_pol_Y-fam_little_finger"/>
</dbReference>
<comment type="function">
    <text evidence="6">Poorly processive, error-prone DNA polymerase involved in untargeted mutagenesis. Copies undamaged DNA at stalled replication forks, which arise in vivo from mismatched or misaligned primer ends. These misaligned primers can be extended by PolIV. Exhibits no 3'-5' exonuclease (proofreading) activity. May be involved in translesional synthesis, in conjunction with the beta clamp from PolIII.</text>
</comment>
<dbReference type="Gene3D" id="3.30.70.270">
    <property type="match status" value="1"/>
</dbReference>
<comment type="caution">
    <text evidence="8">The sequence shown here is derived from an EMBL/GenBank/DDBJ whole genome shotgun (WGS) entry which is preliminary data.</text>
</comment>
<evidence type="ECO:0000256" key="5">
    <source>
        <dbReference type="ARBA" id="ARBA00022932"/>
    </source>
</evidence>
<comment type="subcellular location">
    <subcellularLocation>
        <location evidence="6">Cytoplasm</location>
    </subcellularLocation>
</comment>
<proteinExistence type="inferred from homology"/>
<keyword evidence="6" id="KW-0963">Cytoplasm</keyword>
<keyword evidence="3 6" id="KW-0548">Nucleotidyltransferase</keyword>
<dbReference type="CDD" id="cd03586">
    <property type="entry name" value="PolY_Pol_IV_kappa"/>
    <property type="match status" value="1"/>
</dbReference>
<keyword evidence="6" id="KW-0234">DNA repair</keyword>
<dbReference type="GO" id="GO:0003887">
    <property type="term" value="F:DNA-directed DNA polymerase activity"/>
    <property type="evidence" value="ECO:0007669"/>
    <property type="project" value="UniProtKB-UniRule"/>
</dbReference>
<keyword evidence="6" id="KW-0235">DNA replication</keyword>
<dbReference type="EMBL" id="JAHQCW010000037">
    <property type="protein sequence ID" value="MBU9738592.1"/>
    <property type="molecule type" value="Genomic_DNA"/>
</dbReference>
<dbReference type="Proteomes" id="UP000712157">
    <property type="component" value="Unassembled WGS sequence"/>
</dbReference>
<evidence type="ECO:0000256" key="4">
    <source>
        <dbReference type="ARBA" id="ARBA00022763"/>
    </source>
</evidence>
<dbReference type="InterPro" id="IPR024728">
    <property type="entry name" value="PolY_HhH_motif"/>
</dbReference>
<dbReference type="Gene3D" id="1.10.150.20">
    <property type="entry name" value="5' to 3' exonuclease, C-terminal subdomain"/>
    <property type="match status" value="1"/>
</dbReference>
<keyword evidence="6" id="KW-0479">Metal-binding</keyword>
<comment type="catalytic activity">
    <reaction evidence="6">
        <text>DNA(n) + a 2'-deoxyribonucleoside 5'-triphosphate = DNA(n+1) + diphosphate</text>
        <dbReference type="Rhea" id="RHEA:22508"/>
        <dbReference type="Rhea" id="RHEA-COMP:17339"/>
        <dbReference type="Rhea" id="RHEA-COMP:17340"/>
        <dbReference type="ChEBI" id="CHEBI:33019"/>
        <dbReference type="ChEBI" id="CHEBI:61560"/>
        <dbReference type="ChEBI" id="CHEBI:173112"/>
        <dbReference type="EC" id="2.7.7.7"/>
    </reaction>
</comment>
<feature type="site" description="Substrate discrimination" evidence="6">
    <location>
        <position position="15"/>
    </location>
</feature>
<protein>
    <recommendedName>
        <fullName evidence="6">DNA polymerase IV</fullName>
        <shortName evidence="6">Pol IV</shortName>
        <ecNumber evidence="6">2.7.7.7</ecNumber>
    </recommendedName>
</protein>
<evidence type="ECO:0000256" key="6">
    <source>
        <dbReference type="HAMAP-Rule" id="MF_01113"/>
    </source>
</evidence>
<keyword evidence="5 6" id="KW-0239">DNA-directed DNA polymerase</keyword>
<evidence type="ECO:0000256" key="3">
    <source>
        <dbReference type="ARBA" id="ARBA00022695"/>
    </source>
</evidence>
<dbReference type="InterPro" id="IPR036775">
    <property type="entry name" value="DNA_pol_Y-fam_lit_finger_sf"/>
</dbReference>
<comment type="similarity">
    <text evidence="1 6">Belongs to the DNA polymerase type-Y family.</text>
</comment>
<feature type="active site" evidence="6">
    <location>
        <position position="114"/>
    </location>
</feature>
<sequence>MCEKIIFHIDVNAAFLSWEAVYRLRVLGGTKDLREIPCAVAGDVKKRHGIILAKSTPAKRYGIQTGELVAEALKKCPGLELVPPHYDLYDTCSAAFMEILRRFSPIVEQYSIDEAYCDMTGTCGMYGSPAAAAQLIRRTIRDELGFTVNVGVSSNKLLAKMASDLKKPDMVHTLFPDEIRRKMWPLPVSELFFVGRATTRKLFSLGIRTIGELAQADPCLLKAHLKKHGLLIHQFANGIDSSEVLEEIPANKGYGNSMTMPFDAQSHEMAEHVLQALCETVGSRLRKDKVLCGVVAVDIVYADFERISHQMHLEEPTDVTRILVRAAARLFRESWNGMPVRHLGIHTSGIIPKPEEQQILLFGWERLKKLQDIDRTADEIRNRFGEDSLKRAVYLNSPICHMAGGISREKKSVNYQEVNVE</sequence>
<dbReference type="GO" id="GO:0006261">
    <property type="term" value="P:DNA-templated DNA replication"/>
    <property type="evidence" value="ECO:0007669"/>
    <property type="project" value="UniProtKB-UniRule"/>
</dbReference>
<keyword evidence="9" id="KW-1185">Reference proteome</keyword>
<dbReference type="InterPro" id="IPR050116">
    <property type="entry name" value="DNA_polymerase-Y"/>
</dbReference>
<keyword evidence="2 6" id="KW-0515">Mutator protein</keyword>
<dbReference type="GO" id="GO:0042276">
    <property type="term" value="P:error-prone translesion synthesis"/>
    <property type="evidence" value="ECO:0007669"/>
    <property type="project" value="TreeGrafter"/>
</dbReference>
<name>A0A949K8S8_9FIRM</name>
<evidence type="ECO:0000313" key="9">
    <source>
        <dbReference type="Proteomes" id="UP000712157"/>
    </source>
</evidence>
<comment type="cofactor">
    <cofactor evidence="6">
        <name>Mg(2+)</name>
        <dbReference type="ChEBI" id="CHEBI:18420"/>
    </cofactor>
    <text evidence="6">Binds 2 magnesium ions per subunit.</text>
</comment>
<dbReference type="Gene3D" id="3.40.1170.60">
    <property type="match status" value="1"/>
</dbReference>
<dbReference type="RefSeq" id="WP_238722717.1">
    <property type="nucleotide sequence ID" value="NZ_JAHQCW010000037.1"/>
</dbReference>
<accession>A0A949K8S8</accession>
<dbReference type="PANTHER" id="PTHR11076">
    <property type="entry name" value="DNA REPAIR POLYMERASE UMUC / TRANSFERASE FAMILY MEMBER"/>
    <property type="match status" value="1"/>
</dbReference>
<keyword evidence="6" id="KW-0808">Transferase</keyword>
<organism evidence="8 9">
    <name type="scientific">Diplocloster agilis</name>
    <dbReference type="NCBI Taxonomy" id="2850323"/>
    <lineage>
        <taxon>Bacteria</taxon>
        <taxon>Bacillati</taxon>
        <taxon>Bacillota</taxon>
        <taxon>Clostridia</taxon>
        <taxon>Lachnospirales</taxon>
        <taxon>Lachnospiraceae</taxon>
        <taxon>Diplocloster</taxon>
    </lineage>
</organism>
<keyword evidence="6" id="KW-0460">Magnesium</keyword>
<evidence type="ECO:0000256" key="2">
    <source>
        <dbReference type="ARBA" id="ARBA00022457"/>
    </source>
</evidence>
<feature type="binding site" evidence="6">
    <location>
        <position position="113"/>
    </location>
    <ligand>
        <name>Mg(2+)</name>
        <dbReference type="ChEBI" id="CHEBI:18420"/>
    </ligand>
</feature>
<feature type="domain" description="UmuC" evidence="7">
    <location>
        <begin position="6"/>
        <end position="195"/>
    </location>
</feature>
<dbReference type="GO" id="GO:0003684">
    <property type="term" value="F:damaged DNA binding"/>
    <property type="evidence" value="ECO:0007669"/>
    <property type="project" value="InterPro"/>
</dbReference>
<dbReference type="GO" id="GO:0005829">
    <property type="term" value="C:cytosol"/>
    <property type="evidence" value="ECO:0007669"/>
    <property type="project" value="TreeGrafter"/>
</dbReference>
<dbReference type="Gene3D" id="3.30.1490.100">
    <property type="entry name" value="DNA polymerase, Y-family, little finger domain"/>
    <property type="match status" value="1"/>
</dbReference>
<reference evidence="8" key="1">
    <citation type="submission" date="2021-06" db="EMBL/GenBank/DDBJ databases">
        <title>Description of novel taxa of the family Lachnospiraceae.</title>
        <authorList>
            <person name="Chaplin A.V."/>
            <person name="Sokolova S.R."/>
            <person name="Pikina A.P."/>
            <person name="Korzhanova M."/>
            <person name="Belova V."/>
            <person name="Korostin D."/>
            <person name="Efimov B.A."/>
        </authorList>
    </citation>
    <scope>NUCLEOTIDE SEQUENCE</scope>
    <source>
        <strain evidence="8">ASD5720</strain>
    </source>
</reference>
<dbReference type="InterPro" id="IPR043502">
    <property type="entry name" value="DNA/RNA_pol_sf"/>
</dbReference>
<dbReference type="SUPFAM" id="SSF100879">
    <property type="entry name" value="Lesion bypass DNA polymerase (Y-family), little finger domain"/>
    <property type="match status" value="1"/>
</dbReference>
<dbReference type="InterPro" id="IPR043128">
    <property type="entry name" value="Rev_trsase/Diguanyl_cyclase"/>
</dbReference>
<gene>
    <name evidence="6" type="primary">dinB</name>
    <name evidence="8" type="ORF">KTH89_18785</name>
</gene>
<dbReference type="AlphaFoldDB" id="A0A949K8S8"/>
<dbReference type="EC" id="2.7.7.7" evidence="6"/>
<dbReference type="Pfam" id="PF00817">
    <property type="entry name" value="IMS"/>
    <property type="match status" value="1"/>
</dbReference>
<dbReference type="HAMAP" id="MF_01113">
    <property type="entry name" value="DNApol_IV"/>
    <property type="match status" value="1"/>
</dbReference>
<keyword evidence="6" id="KW-0238">DNA-binding</keyword>
<comment type="subunit">
    <text evidence="6">Monomer.</text>
</comment>
<keyword evidence="4 6" id="KW-0227">DNA damage</keyword>
<dbReference type="PANTHER" id="PTHR11076:SF35">
    <property type="entry name" value="DNA REPAIR PROTEIN HOMOLOG YOBH"/>
    <property type="match status" value="1"/>
</dbReference>
<evidence type="ECO:0000313" key="8">
    <source>
        <dbReference type="EMBL" id="MBU9738592.1"/>
    </source>
</evidence>
<dbReference type="GO" id="GO:0009432">
    <property type="term" value="P:SOS response"/>
    <property type="evidence" value="ECO:0007669"/>
    <property type="project" value="TreeGrafter"/>
</dbReference>